<comment type="similarity">
    <text evidence="1">Belongs to the transferase hexapeptide repeat family.</text>
</comment>
<dbReference type="GO" id="GO:0005829">
    <property type="term" value="C:cytosol"/>
    <property type="evidence" value="ECO:0007669"/>
    <property type="project" value="TreeGrafter"/>
</dbReference>
<gene>
    <name evidence="3" type="ORF">FHS23_003832</name>
</gene>
<keyword evidence="4" id="KW-1185">Reference proteome</keyword>
<dbReference type="AlphaFoldDB" id="A0A839S3X6"/>
<proteinExistence type="inferred from homology"/>
<dbReference type="InterPro" id="IPR011004">
    <property type="entry name" value="Trimer_LpxA-like_sf"/>
</dbReference>
<comment type="caution">
    <text evidence="3">The sequence shown here is derived from an EMBL/GenBank/DDBJ whole genome shotgun (WGS) entry which is preliminary data.</text>
</comment>
<evidence type="ECO:0000256" key="1">
    <source>
        <dbReference type="ARBA" id="ARBA00007274"/>
    </source>
</evidence>
<dbReference type="PANTHER" id="PTHR23416">
    <property type="entry name" value="SIALIC ACID SYNTHASE-RELATED"/>
    <property type="match status" value="1"/>
</dbReference>
<dbReference type="InterPro" id="IPR051159">
    <property type="entry name" value="Hexapeptide_acetyltransf"/>
</dbReference>
<dbReference type="SUPFAM" id="SSF51161">
    <property type="entry name" value="Trimeric LpxA-like enzymes"/>
    <property type="match status" value="1"/>
</dbReference>
<sequence>MTIGAGAVVAAGAVVTRDVPAGTVAAGVPARAIKTID</sequence>
<keyword evidence="2 3" id="KW-0808">Transferase</keyword>
<name>A0A839S3X6_9PSEU</name>
<dbReference type="EMBL" id="JACHWU010000005">
    <property type="protein sequence ID" value="MBB3052791.1"/>
    <property type="molecule type" value="Genomic_DNA"/>
</dbReference>
<evidence type="ECO:0000313" key="3">
    <source>
        <dbReference type="EMBL" id="MBB3052791.1"/>
    </source>
</evidence>
<evidence type="ECO:0000313" key="4">
    <source>
        <dbReference type="Proteomes" id="UP000550714"/>
    </source>
</evidence>
<dbReference type="PANTHER" id="PTHR23416:SF23">
    <property type="entry name" value="ACETYLTRANSFERASE C18B11.09C-RELATED"/>
    <property type="match status" value="1"/>
</dbReference>
<accession>A0A839S3X6</accession>
<organism evidence="3 4">
    <name type="scientific">Prauserella isguenensis</name>
    <dbReference type="NCBI Taxonomy" id="1470180"/>
    <lineage>
        <taxon>Bacteria</taxon>
        <taxon>Bacillati</taxon>
        <taxon>Actinomycetota</taxon>
        <taxon>Actinomycetes</taxon>
        <taxon>Pseudonocardiales</taxon>
        <taxon>Pseudonocardiaceae</taxon>
        <taxon>Prauserella</taxon>
    </lineage>
</organism>
<reference evidence="3 4" key="1">
    <citation type="submission" date="2020-08" db="EMBL/GenBank/DDBJ databases">
        <title>Genomic Encyclopedia of Type Strains, Phase III (KMG-III): the genomes of soil and plant-associated and newly described type strains.</title>
        <authorList>
            <person name="Whitman W."/>
        </authorList>
    </citation>
    <scope>NUCLEOTIDE SEQUENCE [LARGE SCALE GENOMIC DNA]</scope>
    <source>
        <strain evidence="3 4">CECT 8577</strain>
    </source>
</reference>
<dbReference type="GO" id="GO:0008374">
    <property type="term" value="F:O-acyltransferase activity"/>
    <property type="evidence" value="ECO:0007669"/>
    <property type="project" value="TreeGrafter"/>
</dbReference>
<protein>
    <submittedName>
        <fullName evidence="3">Acetyltransferase-like isoleucine patch superfamily enzyme</fullName>
    </submittedName>
</protein>
<dbReference type="Gene3D" id="2.160.10.10">
    <property type="entry name" value="Hexapeptide repeat proteins"/>
    <property type="match status" value="1"/>
</dbReference>
<evidence type="ECO:0000256" key="2">
    <source>
        <dbReference type="ARBA" id="ARBA00022679"/>
    </source>
</evidence>
<dbReference type="Proteomes" id="UP000550714">
    <property type="component" value="Unassembled WGS sequence"/>
</dbReference>